<dbReference type="PANTHER" id="PTHR11430:SF65">
    <property type="entry name" value="ODORANT-BINDING PROTEIN 1A-RELATED"/>
    <property type="match status" value="1"/>
</dbReference>
<organism evidence="6 7">
    <name type="scientific">Bos indicus</name>
    <name type="common">Zebu</name>
    <dbReference type="NCBI Taxonomy" id="9915"/>
    <lineage>
        <taxon>Eukaryota</taxon>
        <taxon>Metazoa</taxon>
        <taxon>Chordata</taxon>
        <taxon>Craniata</taxon>
        <taxon>Vertebrata</taxon>
        <taxon>Euteleostomi</taxon>
        <taxon>Mammalia</taxon>
        <taxon>Eutheria</taxon>
        <taxon>Laurasiatheria</taxon>
        <taxon>Artiodactyla</taxon>
        <taxon>Ruminantia</taxon>
        <taxon>Pecora</taxon>
        <taxon>Bovidae</taxon>
        <taxon>Bovinae</taxon>
        <taxon>Bos</taxon>
    </lineage>
</organism>
<dbReference type="InterPro" id="IPR012674">
    <property type="entry name" value="Calycin"/>
</dbReference>
<sequence>MPVVEGALTATTSISSTAWDGDWRIHYAASSNTEKTSETGPLNVYLHNIQFNEEGDSVVFHHFLKADGVCIESSFTGRKIGDNVYTLDSKYECFTDAGANRIHFILVSDDGLIISIENVDEAGNRTRHIGLVGKEAEADDHDLERFKEEVRKLGIPEENIVDFTKVDDCQTQ</sequence>
<evidence type="ECO:0000256" key="4">
    <source>
        <dbReference type="ARBA" id="ARBA00022525"/>
    </source>
</evidence>
<keyword evidence="4" id="KW-0964">Secreted</keyword>
<dbReference type="Pfam" id="PF00061">
    <property type="entry name" value="Lipocalin"/>
    <property type="match status" value="1"/>
</dbReference>
<dbReference type="PANTHER" id="PTHR11430">
    <property type="entry name" value="LIPOCALIN"/>
    <property type="match status" value="1"/>
</dbReference>
<comment type="similarity">
    <text evidence="2">Belongs to the calycin superfamily. Lipocalin family.</text>
</comment>
<evidence type="ECO:0000259" key="5">
    <source>
        <dbReference type="Pfam" id="PF00061"/>
    </source>
</evidence>
<evidence type="ECO:0000313" key="7">
    <source>
        <dbReference type="RefSeq" id="XP_070641206.1"/>
    </source>
</evidence>
<reference evidence="7" key="1">
    <citation type="submission" date="2025-08" db="UniProtKB">
        <authorList>
            <consortium name="RefSeq"/>
        </authorList>
    </citation>
    <scope>IDENTIFICATION</scope>
    <source>
        <tissue evidence="7">Blood</tissue>
    </source>
</reference>
<keyword evidence="3" id="KW-0813">Transport</keyword>
<dbReference type="InterPro" id="IPR002448">
    <property type="entry name" value="OBP-like"/>
</dbReference>
<dbReference type="RefSeq" id="XP_070641206.1">
    <property type="nucleotide sequence ID" value="XM_070785105.1"/>
</dbReference>
<keyword evidence="6" id="KW-1185">Reference proteome</keyword>
<dbReference type="GeneID" id="139181618"/>
<evidence type="ECO:0000256" key="3">
    <source>
        <dbReference type="ARBA" id="ARBA00022448"/>
    </source>
</evidence>
<dbReference type="PRINTS" id="PR01173">
    <property type="entry name" value="ODORANTBNDNG"/>
</dbReference>
<dbReference type="InterPro" id="IPR002345">
    <property type="entry name" value="Lipocalin"/>
</dbReference>
<dbReference type="InterPro" id="IPR000566">
    <property type="entry name" value="Lipocln_cytosolic_FA-bd_dom"/>
</dbReference>
<evidence type="ECO:0000256" key="1">
    <source>
        <dbReference type="ARBA" id="ARBA00004613"/>
    </source>
</evidence>
<dbReference type="Gene3D" id="2.40.128.20">
    <property type="match status" value="1"/>
</dbReference>
<comment type="subcellular location">
    <subcellularLocation>
        <location evidence="1">Secreted</location>
    </subcellularLocation>
</comment>
<accession>A0ABM4S084</accession>
<gene>
    <name evidence="7" type="primary">LOC139181618</name>
</gene>
<evidence type="ECO:0000313" key="6">
    <source>
        <dbReference type="Proteomes" id="UP001652663"/>
    </source>
</evidence>
<dbReference type="SUPFAM" id="SSF50814">
    <property type="entry name" value="Lipocalins"/>
    <property type="match status" value="1"/>
</dbReference>
<protein>
    <submittedName>
        <fullName evidence="7">Odorant-binding protein-like</fullName>
    </submittedName>
</protein>
<evidence type="ECO:0000256" key="2">
    <source>
        <dbReference type="ARBA" id="ARBA00006889"/>
    </source>
</evidence>
<name>A0ABM4S084_BOSIN</name>
<dbReference type="Proteomes" id="UP001652663">
    <property type="component" value="Chromosome X"/>
</dbReference>
<feature type="domain" description="Lipocalin/cytosolic fatty-acid binding" evidence="5">
    <location>
        <begin position="21"/>
        <end position="166"/>
    </location>
</feature>
<proteinExistence type="inferred from homology"/>